<dbReference type="Gene3D" id="3.90.226.10">
    <property type="entry name" value="2-enoyl-CoA Hydratase, Chain A, domain 1"/>
    <property type="match status" value="1"/>
</dbReference>
<protein>
    <submittedName>
        <fullName evidence="7">Enoyl-CoA hydratase/isomerase family protein</fullName>
    </submittedName>
</protein>
<dbReference type="InterPro" id="IPR045002">
    <property type="entry name" value="Ech1-like"/>
</dbReference>
<dbReference type="Pfam" id="PF00378">
    <property type="entry name" value="ECH_1"/>
    <property type="match status" value="1"/>
</dbReference>
<comment type="pathway">
    <text evidence="1">Lipid metabolism; fatty acid beta-oxidation.</text>
</comment>
<evidence type="ECO:0000256" key="6">
    <source>
        <dbReference type="RuleBase" id="RU003707"/>
    </source>
</evidence>
<dbReference type="EMBL" id="RJSF01000047">
    <property type="protein sequence ID" value="RNM11744.1"/>
    <property type="molecule type" value="Genomic_DNA"/>
</dbReference>
<keyword evidence="5 7" id="KW-0413">Isomerase</keyword>
<dbReference type="Gene3D" id="1.10.12.10">
    <property type="entry name" value="Lyase 2-enoyl-coa Hydratase, Chain A, domain 2"/>
    <property type="match status" value="1"/>
</dbReference>
<dbReference type="PANTHER" id="PTHR43149">
    <property type="entry name" value="ENOYL-COA HYDRATASE"/>
    <property type="match status" value="1"/>
</dbReference>
<keyword evidence="3" id="KW-0276">Fatty acid metabolism</keyword>
<evidence type="ECO:0000256" key="4">
    <source>
        <dbReference type="ARBA" id="ARBA00023098"/>
    </source>
</evidence>
<keyword evidence="8" id="KW-1185">Reference proteome</keyword>
<dbReference type="PROSITE" id="PS00166">
    <property type="entry name" value="ENOYL_COA_HYDRATASE"/>
    <property type="match status" value="1"/>
</dbReference>
<evidence type="ECO:0000256" key="2">
    <source>
        <dbReference type="ARBA" id="ARBA00005254"/>
    </source>
</evidence>
<evidence type="ECO:0000313" key="7">
    <source>
        <dbReference type="EMBL" id="RNM11744.1"/>
    </source>
</evidence>
<sequence length="273" mass="28891">MLLDEHGVTCVQTGPVVEVTLNRPEVRNAMRPSTWTTLAAVGKSIDEDVRAVVVRGAGEAFCAGIDLRLVAGDAVGDDAPLSALFEASQVEFDRLVAAYQEGFVWLRDPRFISVAAVQGHCMGAGFQFALACDVRVASDDAKFCMREAALGLVPDLTGTKHLVDAVGYSRALEWTASARFVEAEEALASGVVNKVVPRADLDSAVGEMVSALTAHPHDAVSATKSLLQGAVERTFDDQRAAERIAQFHRFAALAAGGVEVELSGATGARSHVR</sequence>
<evidence type="ECO:0000313" key="8">
    <source>
        <dbReference type="Proteomes" id="UP000279994"/>
    </source>
</evidence>
<accession>A0A3N0GGZ9</accession>
<comment type="similarity">
    <text evidence="2 6">Belongs to the enoyl-CoA hydratase/isomerase family.</text>
</comment>
<evidence type="ECO:0000256" key="3">
    <source>
        <dbReference type="ARBA" id="ARBA00022832"/>
    </source>
</evidence>
<dbReference type="InterPro" id="IPR029045">
    <property type="entry name" value="ClpP/crotonase-like_dom_sf"/>
</dbReference>
<keyword evidence="4" id="KW-0443">Lipid metabolism</keyword>
<evidence type="ECO:0000256" key="5">
    <source>
        <dbReference type="ARBA" id="ARBA00023235"/>
    </source>
</evidence>
<reference evidence="7 8" key="1">
    <citation type="submission" date="2018-11" db="EMBL/GenBank/DDBJ databases">
        <authorList>
            <person name="Li F."/>
        </authorList>
    </citation>
    <scope>NUCLEOTIDE SEQUENCE [LARGE SCALE GENOMIC DNA]</scope>
    <source>
        <strain evidence="7 8">Gsoil 818</strain>
    </source>
</reference>
<dbReference type="InterPro" id="IPR001753">
    <property type="entry name" value="Enoyl-CoA_hydra/iso"/>
</dbReference>
<dbReference type="GO" id="GO:0006631">
    <property type="term" value="P:fatty acid metabolic process"/>
    <property type="evidence" value="ECO:0007669"/>
    <property type="project" value="UniProtKB-KW"/>
</dbReference>
<dbReference type="AlphaFoldDB" id="A0A3N0GGZ9"/>
<dbReference type="Proteomes" id="UP000279994">
    <property type="component" value="Unassembled WGS sequence"/>
</dbReference>
<name>A0A3N0GGZ9_9ACTN</name>
<comment type="caution">
    <text evidence="7">The sequence shown here is derived from an EMBL/GenBank/DDBJ whole genome shotgun (WGS) entry which is preliminary data.</text>
</comment>
<dbReference type="OrthoDB" id="341912at2"/>
<dbReference type="CDD" id="cd06558">
    <property type="entry name" value="crotonase-like"/>
    <property type="match status" value="1"/>
</dbReference>
<dbReference type="PANTHER" id="PTHR43149:SF1">
    <property type="entry name" value="DELTA(3,5)-DELTA(2,4)-DIENOYL-COA ISOMERASE, MITOCHONDRIAL"/>
    <property type="match status" value="1"/>
</dbReference>
<proteinExistence type="inferred from homology"/>
<dbReference type="InterPro" id="IPR018376">
    <property type="entry name" value="Enoyl-CoA_hyd/isom_CS"/>
</dbReference>
<gene>
    <name evidence="7" type="ORF">EFL26_21550</name>
</gene>
<evidence type="ECO:0000256" key="1">
    <source>
        <dbReference type="ARBA" id="ARBA00005005"/>
    </source>
</evidence>
<dbReference type="SUPFAM" id="SSF52096">
    <property type="entry name" value="ClpP/crotonase"/>
    <property type="match status" value="1"/>
</dbReference>
<organism evidence="7 8">
    <name type="scientific">Nocardioides pocheonensis</name>
    <dbReference type="NCBI Taxonomy" id="661485"/>
    <lineage>
        <taxon>Bacteria</taxon>
        <taxon>Bacillati</taxon>
        <taxon>Actinomycetota</taxon>
        <taxon>Actinomycetes</taxon>
        <taxon>Propionibacteriales</taxon>
        <taxon>Nocardioidaceae</taxon>
        <taxon>Nocardioides</taxon>
    </lineage>
</organism>
<dbReference type="GO" id="GO:0016853">
    <property type="term" value="F:isomerase activity"/>
    <property type="evidence" value="ECO:0007669"/>
    <property type="project" value="UniProtKB-KW"/>
</dbReference>
<dbReference type="InterPro" id="IPR014748">
    <property type="entry name" value="Enoyl-CoA_hydra_C"/>
</dbReference>